<keyword evidence="6" id="KW-1185">Reference proteome</keyword>
<dbReference type="AlphaFoldDB" id="A0AAE1D2R4"/>
<dbReference type="InterPro" id="IPR000980">
    <property type="entry name" value="SH2"/>
</dbReference>
<dbReference type="Proteomes" id="UP001283361">
    <property type="component" value="Unassembled WGS sequence"/>
</dbReference>
<evidence type="ECO:0000256" key="2">
    <source>
        <dbReference type="SAM" id="MobiDB-lite"/>
    </source>
</evidence>
<evidence type="ECO:0000259" key="4">
    <source>
        <dbReference type="PROSITE" id="PS50020"/>
    </source>
</evidence>
<evidence type="ECO:0000259" key="3">
    <source>
        <dbReference type="PROSITE" id="PS50001"/>
    </source>
</evidence>
<evidence type="ECO:0008006" key="7">
    <source>
        <dbReference type="Google" id="ProtNLM"/>
    </source>
</evidence>
<evidence type="ECO:0000313" key="6">
    <source>
        <dbReference type="Proteomes" id="UP001283361"/>
    </source>
</evidence>
<dbReference type="Gene3D" id="3.30.505.10">
    <property type="entry name" value="SH2 domain"/>
    <property type="match status" value="1"/>
</dbReference>
<feature type="compositionally biased region" description="Low complexity" evidence="2">
    <location>
        <begin position="350"/>
        <end position="393"/>
    </location>
</feature>
<feature type="domain" description="SH2" evidence="3">
    <location>
        <begin position="21"/>
        <end position="127"/>
    </location>
</feature>
<feature type="region of interest" description="Disordered" evidence="2">
    <location>
        <begin position="345"/>
        <end position="401"/>
    </location>
</feature>
<keyword evidence="1" id="KW-0727">SH2 domain</keyword>
<feature type="compositionally biased region" description="Low complexity" evidence="2">
    <location>
        <begin position="449"/>
        <end position="463"/>
    </location>
</feature>
<organism evidence="5 6">
    <name type="scientific">Elysia crispata</name>
    <name type="common">lettuce slug</name>
    <dbReference type="NCBI Taxonomy" id="231223"/>
    <lineage>
        <taxon>Eukaryota</taxon>
        <taxon>Metazoa</taxon>
        <taxon>Spiralia</taxon>
        <taxon>Lophotrochozoa</taxon>
        <taxon>Mollusca</taxon>
        <taxon>Gastropoda</taxon>
        <taxon>Heterobranchia</taxon>
        <taxon>Euthyneura</taxon>
        <taxon>Panpulmonata</taxon>
        <taxon>Sacoglossa</taxon>
        <taxon>Placobranchoidea</taxon>
        <taxon>Plakobranchidae</taxon>
        <taxon>Elysia</taxon>
    </lineage>
</organism>
<proteinExistence type="predicted"/>
<dbReference type="EMBL" id="JAWDGP010005747">
    <property type="protein sequence ID" value="KAK3752665.1"/>
    <property type="molecule type" value="Genomic_DNA"/>
</dbReference>
<feature type="region of interest" description="Disordered" evidence="2">
    <location>
        <begin position="420"/>
        <end position="477"/>
    </location>
</feature>
<feature type="domain" description="WW" evidence="4">
    <location>
        <begin position="279"/>
        <end position="315"/>
    </location>
</feature>
<name>A0AAE1D2R4_9GAST</name>
<dbReference type="InterPro" id="IPR001202">
    <property type="entry name" value="WW_dom"/>
</dbReference>
<feature type="compositionally biased region" description="Polar residues" evidence="2">
    <location>
        <begin position="464"/>
        <end position="477"/>
    </location>
</feature>
<dbReference type="SUPFAM" id="SSF55550">
    <property type="entry name" value="SH2 domain"/>
    <property type="match status" value="1"/>
</dbReference>
<dbReference type="SMART" id="SM00252">
    <property type="entry name" value="SH2"/>
    <property type="match status" value="1"/>
</dbReference>
<accession>A0AAE1D2R4</accession>
<gene>
    <name evidence="5" type="ORF">RRG08_054520</name>
</gene>
<protein>
    <recommendedName>
        <fullName evidence="7">SH2 domain-containing protein</fullName>
    </recommendedName>
</protein>
<evidence type="ECO:0000256" key="1">
    <source>
        <dbReference type="PROSITE-ProRule" id="PRU00191"/>
    </source>
</evidence>
<dbReference type="PROSITE" id="PS50020">
    <property type="entry name" value="WW_DOMAIN_2"/>
    <property type="match status" value="1"/>
</dbReference>
<dbReference type="PROSITE" id="PS50001">
    <property type="entry name" value="SH2"/>
    <property type="match status" value="1"/>
</dbReference>
<comment type="caution">
    <text evidence="5">The sequence shown here is derived from an EMBL/GenBank/DDBJ whole genome shotgun (WGS) entry which is preliminary data.</text>
</comment>
<evidence type="ECO:0000313" key="5">
    <source>
        <dbReference type="EMBL" id="KAK3752665.1"/>
    </source>
</evidence>
<reference evidence="5" key="1">
    <citation type="journal article" date="2023" name="G3 (Bethesda)">
        <title>A reference genome for the long-term kleptoplast-retaining sea slug Elysia crispata morphotype clarki.</title>
        <authorList>
            <person name="Eastman K.E."/>
            <person name="Pendleton A.L."/>
            <person name="Shaikh M.A."/>
            <person name="Suttiyut T."/>
            <person name="Ogas R."/>
            <person name="Tomko P."/>
            <person name="Gavelis G."/>
            <person name="Widhalm J.R."/>
            <person name="Wisecaver J.H."/>
        </authorList>
    </citation>
    <scope>NUCLEOTIDE SEQUENCE</scope>
    <source>
        <strain evidence="5">ECLA1</strain>
    </source>
</reference>
<sequence length="509" mass="56863">MAARPRNSSLINYPDEILNLPMFHWISKGKAKSIVRQYCHGEGTYLLRPSSIKNESCFAITLSVTPQAIIRHLRVNIEQKKVNSRLKVFYFLTSSRKFPAFIDFLRYYCKNSICCDQDITVKLLRGLGYSNRGSVSLGRRLSEPNNSQHFVPTGIAEDRQHLHHPHTLHQLHTISEPDIRSVNRGDLCSLVQSTQSIVGALPPNSSSSGGLNNANHVEIKKRALTDPKYRPPAPIPTKEDNPYVPTYFEVDENKNFFEETYNFLKETKLCECGLRVVDSTLPRGWMLHKCDSPHTGKNIFFQQGEQLTSWDIPQEIVPLLTHAQISFIYQLCQTLGCKIPSNVMAHDQPSARTSRRSSTSSHSNSQIQRSLSNRSVTSERSSISSESSTTEISQNNFGSTCETPSPLVVSSSIFFPNSTAATPMSSHAPSLPRISEDPSSQESDDRVSQESSYSRQERYSYQSDINSSAEGTFSSGSRWPSFNSIPAVTIQAVSGPPSVAPRTKSVRQL</sequence>
<dbReference type="InterPro" id="IPR036860">
    <property type="entry name" value="SH2_dom_sf"/>
</dbReference>